<gene>
    <name evidence="3" type="ORF">IC761_01945</name>
</gene>
<sequence length="197" mass="21228">MSAHESMEHAEHAEHASGENRKIALLIAVLALFLAISETLGKGAQTESISKNVEASNLWAFFQAKSIRRTVVQTAAEQGKLTLGSTSDDAIKAAVQKQIDDWQKTAARYRSEPETGEGTEQLAEKAKHAEHERDEATAKYHHFELASAAFQIGIVLASATIITGMLPLAWIAGLLTLAGLGMTMLGAWAPHLLHLHG</sequence>
<feature type="region of interest" description="Disordered" evidence="1">
    <location>
        <begin position="106"/>
        <end position="134"/>
    </location>
</feature>
<evidence type="ECO:0000313" key="4">
    <source>
        <dbReference type="Proteomes" id="UP000594621"/>
    </source>
</evidence>
<feature type="compositionally biased region" description="Basic and acidic residues" evidence="1">
    <location>
        <begin position="122"/>
        <end position="134"/>
    </location>
</feature>
<evidence type="ECO:0000256" key="2">
    <source>
        <dbReference type="SAM" id="Phobius"/>
    </source>
</evidence>
<dbReference type="AlphaFoldDB" id="A0A7S9D6H4"/>
<keyword evidence="2" id="KW-0472">Membrane</keyword>
<reference evidence="3 4" key="1">
    <citation type="submission" date="2020-09" db="EMBL/GenBank/DDBJ databases">
        <title>Complete genomes of bradyrhizobia occurring on native shrubby legumes in Australia.</title>
        <authorList>
            <person name="Lafay B."/>
        </authorList>
    </citation>
    <scope>NUCLEOTIDE SEQUENCE [LARGE SCALE GENOMIC DNA]</scope>
    <source>
        <strain evidence="3 4">BDV5040</strain>
    </source>
</reference>
<organism evidence="3 4">
    <name type="scientific">Bradyrhizobium commune</name>
    <dbReference type="NCBI Taxonomy" id="83627"/>
    <lineage>
        <taxon>Bacteria</taxon>
        <taxon>Pseudomonadati</taxon>
        <taxon>Pseudomonadota</taxon>
        <taxon>Alphaproteobacteria</taxon>
        <taxon>Hyphomicrobiales</taxon>
        <taxon>Nitrobacteraceae</taxon>
        <taxon>Bradyrhizobium</taxon>
    </lineage>
</organism>
<dbReference type="RefSeq" id="WP_195801637.1">
    <property type="nucleotide sequence ID" value="NZ_CP061379.1"/>
</dbReference>
<dbReference type="EMBL" id="CP061379">
    <property type="protein sequence ID" value="QPF92091.1"/>
    <property type="molecule type" value="Genomic_DNA"/>
</dbReference>
<dbReference type="KEGG" id="bcou:IC761_01945"/>
<keyword evidence="2" id="KW-0812">Transmembrane</keyword>
<feature type="transmembrane region" description="Helical" evidence="2">
    <location>
        <begin position="168"/>
        <end position="189"/>
    </location>
</feature>
<dbReference type="Proteomes" id="UP000594621">
    <property type="component" value="Chromosome"/>
</dbReference>
<proteinExistence type="predicted"/>
<dbReference type="Pfam" id="PF14235">
    <property type="entry name" value="DUF4337"/>
    <property type="match status" value="1"/>
</dbReference>
<keyword evidence="2" id="KW-1133">Transmembrane helix</keyword>
<accession>A0A7S9D6H4</accession>
<evidence type="ECO:0000256" key="1">
    <source>
        <dbReference type="SAM" id="MobiDB-lite"/>
    </source>
</evidence>
<protein>
    <submittedName>
        <fullName evidence="3">DUF4337 domain-containing protein</fullName>
    </submittedName>
</protein>
<evidence type="ECO:0000313" key="3">
    <source>
        <dbReference type="EMBL" id="QPF92091.1"/>
    </source>
</evidence>
<name>A0A7S9D6H4_9BRAD</name>
<dbReference type="InterPro" id="IPR025570">
    <property type="entry name" value="DUF4337"/>
</dbReference>
<keyword evidence="4" id="KW-1185">Reference proteome</keyword>